<proteinExistence type="predicted"/>
<dbReference type="AlphaFoldDB" id="A0A4S8M3R9"/>
<keyword evidence="4" id="KW-1185">Reference proteome</keyword>
<accession>A0A4S8M3R9</accession>
<feature type="compositionally biased region" description="Polar residues" evidence="1">
    <location>
        <begin position="153"/>
        <end position="162"/>
    </location>
</feature>
<evidence type="ECO:0000256" key="1">
    <source>
        <dbReference type="SAM" id="MobiDB-lite"/>
    </source>
</evidence>
<feature type="region of interest" description="Disordered" evidence="1">
    <location>
        <begin position="137"/>
        <end position="175"/>
    </location>
</feature>
<evidence type="ECO:0000313" key="3">
    <source>
        <dbReference type="EMBL" id="THU96787.1"/>
    </source>
</evidence>
<dbReference type="Proteomes" id="UP000297245">
    <property type="component" value="Unassembled WGS sequence"/>
</dbReference>
<feature type="region of interest" description="Disordered" evidence="1">
    <location>
        <begin position="229"/>
        <end position="317"/>
    </location>
</feature>
<feature type="compositionally biased region" description="Polar residues" evidence="1">
    <location>
        <begin position="304"/>
        <end position="317"/>
    </location>
</feature>
<sequence>MCAERALESFERICNGFPSSNFGESLHTISEEFSGLEEGSMTLAASISSSGQLSGSGDLVGDTLIGVSANKSRINRTKKMSIKMSRRSFVHNCSPVRPSSGSHVLDTFLTPEEPEVEPKTEAHARDRSLEIEEVARPPTAGLHRDKIGPATMRSLSPRTTKAQEMYPQPSALGSSGSIRMEVSSLPSLLPSPVVSLPSSLPSLRKQSPTSSVSKFSLLSSIPSYLSKLSFRSSTRNSSPHSHSSPGNAGSHRPDLPQRGLNPSQSKDLSMWFSESEHPPTFKPVLPLRLVKKSRKQGMRASVSLPASSQVHFNTSPR</sequence>
<reference evidence="3 4" key="1">
    <citation type="journal article" date="2019" name="Nat. Ecol. Evol.">
        <title>Megaphylogeny resolves global patterns of mushroom evolution.</title>
        <authorList>
            <person name="Varga T."/>
            <person name="Krizsan K."/>
            <person name="Foldi C."/>
            <person name="Dima B."/>
            <person name="Sanchez-Garcia M."/>
            <person name="Sanchez-Ramirez S."/>
            <person name="Szollosi G.J."/>
            <person name="Szarkandi J.G."/>
            <person name="Papp V."/>
            <person name="Albert L."/>
            <person name="Andreopoulos W."/>
            <person name="Angelini C."/>
            <person name="Antonin V."/>
            <person name="Barry K.W."/>
            <person name="Bougher N.L."/>
            <person name="Buchanan P."/>
            <person name="Buyck B."/>
            <person name="Bense V."/>
            <person name="Catcheside P."/>
            <person name="Chovatia M."/>
            <person name="Cooper J."/>
            <person name="Damon W."/>
            <person name="Desjardin D."/>
            <person name="Finy P."/>
            <person name="Geml J."/>
            <person name="Haridas S."/>
            <person name="Hughes K."/>
            <person name="Justo A."/>
            <person name="Karasinski D."/>
            <person name="Kautmanova I."/>
            <person name="Kiss B."/>
            <person name="Kocsube S."/>
            <person name="Kotiranta H."/>
            <person name="LaButti K.M."/>
            <person name="Lechner B.E."/>
            <person name="Liimatainen K."/>
            <person name="Lipzen A."/>
            <person name="Lukacs Z."/>
            <person name="Mihaltcheva S."/>
            <person name="Morgado L.N."/>
            <person name="Niskanen T."/>
            <person name="Noordeloos M.E."/>
            <person name="Ohm R.A."/>
            <person name="Ortiz-Santana B."/>
            <person name="Ovrebo C."/>
            <person name="Racz N."/>
            <person name="Riley R."/>
            <person name="Savchenko A."/>
            <person name="Shiryaev A."/>
            <person name="Soop K."/>
            <person name="Spirin V."/>
            <person name="Szebenyi C."/>
            <person name="Tomsovsky M."/>
            <person name="Tulloss R.E."/>
            <person name="Uehling J."/>
            <person name="Grigoriev I.V."/>
            <person name="Vagvolgyi C."/>
            <person name="Papp T."/>
            <person name="Martin F.M."/>
            <person name="Miettinen O."/>
            <person name="Hibbett D.S."/>
            <person name="Nagy L.G."/>
        </authorList>
    </citation>
    <scope>NUCLEOTIDE SEQUENCE [LARGE SCALE GENOMIC DNA]</scope>
    <source>
        <strain evidence="3 4">CBS 962.96</strain>
    </source>
</reference>
<protein>
    <submittedName>
        <fullName evidence="3">Uncharacterized protein</fullName>
    </submittedName>
</protein>
<dbReference type="EMBL" id="ML179230">
    <property type="protein sequence ID" value="THU94207.1"/>
    <property type="molecule type" value="Genomic_DNA"/>
</dbReference>
<evidence type="ECO:0000313" key="4">
    <source>
        <dbReference type="Proteomes" id="UP000297245"/>
    </source>
</evidence>
<feature type="region of interest" description="Disordered" evidence="1">
    <location>
        <begin position="189"/>
        <end position="214"/>
    </location>
</feature>
<name>A0A4S8M3R9_DENBC</name>
<evidence type="ECO:0000313" key="2">
    <source>
        <dbReference type="EMBL" id="THU94207.1"/>
    </source>
</evidence>
<gene>
    <name evidence="3" type="ORF">K435DRAFT_778446</name>
    <name evidence="2" type="ORF">K435DRAFT_779557</name>
</gene>
<dbReference type="EMBL" id="ML179169">
    <property type="protein sequence ID" value="THU96787.1"/>
    <property type="molecule type" value="Genomic_DNA"/>
</dbReference>
<organism evidence="3 4">
    <name type="scientific">Dendrothele bispora (strain CBS 962.96)</name>
    <dbReference type="NCBI Taxonomy" id="1314807"/>
    <lineage>
        <taxon>Eukaryota</taxon>
        <taxon>Fungi</taxon>
        <taxon>Dikarya</taxon>
        <taxon>Basidiomycota</taxon>
        <taxon>Agaricomycotina</taxon>
        <taxon>Agaricomycetes</taxon>
        <taxon>Agaricomycetidae</taxon>
        <taxon>Agaricales</taxon>
        <taxon>Agaricales incertae sedis</taxon>
        <taxon>Dendrothele</taxon>
    </lineage>
</organism>
<feature type="compositionally biased region" description="Low complexity" evidence="1">
    <location>
        <begin position="229"/>
        <end position="250"/>
    </location>
</feature>